<name>A0A811V5T5_CERCA</name>
<sequence>MGNVRSKPPPNVKKWKEDTPTFHGSPLARQILPIVQVDVLTDLSCTRPQVALRAKGLVAVRRADCGFLAVAAYRFGLVDTSLQKRSTHDPDGDCNFAAPKLAPPHKQNRC</sequence>
<keyword evidence="3" id="KW-1185">Reference proteome</keyword>
<dbReference type="EMBL" id="CAJHJT010000034">
    <property type="protein sequence ID" value="CAD7006350.1"/>
    <property type="molecule type" value="Genomic_DNA"/>
</dbReference>
<proteinExistence type="predicted"/>
<reference evidence="2" key="1">
    <citation type="submission" date="2020-11" db="EMBL/GenBank/DDBJ databases">
        <authorList>
            <person name="Whitehead M."/>
        </authorList>
    </citation>
    <scope>NUCLEOTIDE SEQUENCE</scope>
    <source>
        <strain evidence="2">EGII</strain>
    </source>
</reference>
<evidence type="ECO:0000313" key="3">
    <source>
        <dbReference type="Proteomes" id="UP000606786"/>
    </source>
</evidence>
<protein>
    <submittedName>
        <fullName evidence="2">(Mediterranean fruit fly) hypothetical protein</fullName>
    </submittedName>
</protein>
<organism evidence="2 3">
    <name type="scientific">Ceratitis capitata</name>
    <name type="common">Mediterranean fruit fly</name>
    <name type="synonym">Tephritis capitata</name>
    <dbReference type="NCBI Taxonomy" id="7213"/>
    <lineage>
        <taxon>Eukaryota</taxon>
        <taxon>Metazoa</taxon>
        <taxon>Ecdysozoa</taxon>
        <taxon>Arthropoda</taxon>
        <taxon>Hexapoda</taxon>
        <taxon>Insecta</taxon>
        <taxon>Pterygota</taxon>
        <taxon>Neoptera</taxon>
        <taxon>Endopterygota</taxon>
        <taxon>Diptera</taxon>
        <taxon>Brachycera</taxon>
        <taxon>Muscomorpha</taxon>
        <taxon>Tephritoidea</taxon>
        <taxon>Tephritidae</taxon>
        <taxon>Ceratitis</taxon>
        <taxon>Ceratitis</taxon>
    </lineage>
</organism>
<comment type="caution">
    <text evidence="2">The sequence shown here is derived from an EMBL/GenBank/DDBJ whole genome shotgun (WGS) entry which is preliminary data.</text>
</comment>
<evidence type="ECO:0000256" key="1">
    <source>
        <dbReference type="SAM" id="MobiDB-lite"/>
    </source>
</evidence>
<evidence type="ECO:0000313" key="2">
    <source>
        <dbReference type="EMBL" id="CAD7006350.1"/>
    </source>
</evidence>
<dbReference type="Proteomes" id="UP000606786">
    <property type="component" value="Unassembled WGS sequence"/>
</dbReference>
<feature type="region of interest" description="Disordered" evidence="1">
    <location>
        <begin position="1"/>
        <end position="20"/>
    </location>
</feature>
<accession>A0A811V5T5</accession>
<feature type="region of interest" description="Disordered" evidence="1">
    <location>
        <begin position="87"/>
        <end position="110"/>
    </location>
</feature>
<dbReference type="AlphaFoldDB" id="A0A811V5T5"/>
<gene>
    <name evidence="2" type="ORF">CCAP1982_LOCUS14672</name>
</gene>